<evidence type="ECO:0000256" key="5">
    <source>
        <dbReference type="SAM" id="MobiDB-lite"/>
    </source>
</evidence>
<dbReference type="Gene3D" id="4.10.280.10">
    <property type="entry name" value="Helix-loop-helix DNA-binding domain"/>
    <property type="match status" value="1"/>
</dbReference>
<dbReference type="GeneID" id="112284544"/>
<evidence type="ECO:0000256" key="2">
    <source>
        <dbReference type="ARBA" id="ARBA00023015"/>
    </source>
</evidence>
<dbReference type="EnsemblPlants" id="Pp3c7_1850V3.2">
    <property type="protein sequence ID" value="Pp3c7_1850V3.2"/>
    <property type="gene ID" value="Pp3c7_1850"/>
</dbReference>
<dbReference type="Gramene" id="Pp3c7_1850V3.2">
    <property type="protein sequence ID" value="Pp3c7_1850V3.2"/>
    <property type="gene ID" value="Pp3c7_1850"/>
</dbReference>
<dbReference type="SMART" id="SM00353">
    <property type="entry name" value="HLH"/>
    <property type="match status" value="1"/>
</dbReference>
<sequence length="571" mass="62753">MMQYYIDESNIPHTYDLAPPSTATGLLQEFVKTGMEVVDQDSYFSAMTGNLAGLLGNFPAAAAPAMSAEENRQNFALLSGITTSASIGEDAASDTVGYGKIVRSEEPYHPWTLTGSMNSSAQPPCAHTGFQDMPEKLNIFIELEQYLEQFRHVEEAGPGQGLEELEKRIIHEWSSKQLPLPITTQFPWEIIQEGLQRGDELLEAETIDLTKQSAPMSLLSVQIDDGLDKIAFGCNQNIVANIPGGDLHASPLVASSLPNLNNQTISPSLSCMHGTPASTEQVPGRRSSRSAFQVYAPAQSTRLSQHSMSSNRKPMIHYWVEKFGPKLKSLQVLQPSSSDQSAVGLGNCNVRVGTSYDFSTSISAAHDFRQALVRKKAEQQRRNKFKRSLESLKKIVPTITKKDKVAVIYSAIEYIRQLESRISSLKKELEEAAPGFLDMENSATLFARGGVNVSGEQDLGLHYIENPAGPSSSPATTHVVVEGTEGGETLNLRVEANYHARSLPKLLNVLQDLDVVVVAMDYGCKNERFRATVRVKTSRNVRRSNHELEQTLCRALEVGGLMPPSRSQQLF</sequence>
<feature type="region of interest" description="Disordered" evidence="5">
    <location>
        <begin position="268"/>
        <end position="290"/>
    </location>
</feature>
<keyword evidence="4" id="KW-0539">Nucleus</keyword>
<dbReference type="Proteomes" id="UP000006727">
    <property type="component" value="Chromosome 7"/>
</dbReference>
<comment type="subcellular location">
    <subcellularLocation>
        <location evidence="1">Nucleus</location>
    </subcellularLocation>
</comment>
<dbReference type="AlphaFoldDB" id="A9SWT9"/>
<dbReference type="RefSeq" id="XP_024380196.1">
    <property type="nucleotide sequence ID" value="XM_024524428.2"/>
</dbReference>
<keyword evidence="2" id="KW-0805">Transcription regulation</keyword>
<gene>
    <name evidence="8" type="primary">LOC112284544</name>
    <name evidence="7" type="ORF">PHYPA_009772</name>
</gene>
<dbReference type="GO" id="GO:0006355">
    <property type="term" value="P:regulation of DNA-templated transcription"/>
    <property type="evidence" value="ECO:0000318"/>
    <property type="project" value="GO_Central"/>
</dbReference>
<feature type="domain" description="BHLH" evidence="6">
    <location>
        <begin position="369"/>
        <end position="418"/>
    </location>
</feature>
<dbReference type="GO" id="GO:0046983">
    <property type="term" value="F:protein dimerization activity"/>
    <property type="evidence" value="ECO:0007669"/>
    <property type="project" value="InterPro"/>
</dbReference>
<protein>
    <recommendedName>
        <fullName evidence="6">BHLH domain-containing protein</fullName>
    </recommendedName>
</protein>
<dbReference type="GO" id="GO:0005634">
    <property type="term" value="C:nucleus"/>
    <property type="evidence" value="ECO:0000318"/>
    <property type="project" value="GO_Central"/>
</dbReference>
<keyword evidence="9" id="KW-1185">Reference proteome</keyword>
<proteinExistence type="predicted"/>
<evidence type="ECO:0000256" key="1">
    <source>
        <dbReference type="ARBA" id="ARBA00004123"/>
    </source>
</evidence>
<evidence type="ECO:0000313" key="7">
    <source>
        <dbReference type="EMBL" id="PNR50586.1"/>
    </source>
</evidence>
<evidence type="ECO:0000256" key="3">
    <source>
        <dbReference type="ARBA" id="ARBA00023163"/>
    </source>
</evidence>
<reference evidence="8" key="3">
    <citation type="submission" date="2020-12" db="UniProtKB">
        <authorList>
            <consortium name="EnsemblPlants"/>
        </authorList>
    </citation>
    <scope>IDENTIFICATION</scope>
</reference>
<dbReference type="Pfam" id="PF00010">
    <property type="entry name" value="HLH"/>
    <property type="match status" value="1"/>
</dbReference>
<dbReference type="SUPFAM" id="SSF47459">
    <property type="entry name" value="HLH, helix-loop-helix DNA-binding domain"/>
    <property type="match status" value="1"/>
</dbReference>
<evidence type="ECO:0000256" key="4">
    <source>
        <dbReference type="ARBA" id="ARBA00023242"/>
    </source>
</evidence>
<dbReference type="GO" id="GO:0043565">
    <property type="term" value="F:sequence-specific DNA binding"/>
    <property type="evidence" value="ECO:0000318"/>
    <property type="project" value="GO_Central"/>
</dbReference>
<dbReference type="EnsemblPlants" id="Pp3c7_1850V3.1">
    <property type="protein sequence ID" value="Pp3c7_1850V3.1"/>
    <property type="gene ID" value="Pp3c7_1850"/>
</dbReference>
<dbReference type="InterPro" id="IPR036638">
    <property type="entry name" value="HLH_DNA-bd_sf"/>
</dbReference>
<keyword evidence="3" id="KW-0804">Transcription</keyword>
<evidence type="ECO:0000313" key="8">
    <source>
        <dbReference type="EnsemblPlants" id="Pp3c7_1850V3.1"/>
    </source>
</evidence>
<dbReference type="PANTHER" id="PTHR31945">
    <property type="entry name" value="TRANSCRIPTION FACTOR SCREAM2-RELATED"/>
    <property type="match status" value="1"/>
</dbReference>
<dbReference type="KEGG" id="ppp:112284544"/>
<reference evidence="7 9" key="2">
    <citation type="journal article" date="2018" name="Plant J.">
        <title>The Physcomitrella patens chromosome-scale assembly reveals moss genome structure and evolution.</title>
        <authorList>
            <person name="Lang D."/>
            <person name="Ullrich K.K."/>
            <person name="Murat F."/>
            <person name="Fuchs J."/>
            <person name="Jenkins J."/>
            <person name="Haas F.B."/>
            <person name="Piednoel M."/>
            <person name="Gundlach H."/>
            <person name="Van Bel M."/>
            <person name="Meyberg R."/>
            <person name="Vives C."/>
            <person name="Morata J."/>
            <person name="Symeonidi A."/>
            <person name="Hiss M."/>
            <person name="Muchero W."/>
            <person name="Kamisugi Y."/>
            <person name="Saleh O."/>
            <person name="Blanc G."/>
            <person name="Decker E.L."/>
            <person name="van Gessel N."/>
            <person name="Grimwood J."/>
            <person name="Hayes R.D."/>
            <person name="Graham S.W."/>
            <person name="Gunter L.E."/>
            <person name="McDaniel S.F."/>
            <person name="Hoernstein S.N.W."/>
            <person name="Larsson A."/>
            <person name="Li F.W."/>
            <person name="Perroud P.F."/>
            <person name="Phillips J."/>
            <person name="Ranjan P."/>
            <person name="Rokshar D.S."/>
            <person name="Rothfels C.J."/>
            <person name="Schneider L."/>
            <person name="Shu S."/>
            <person name="Stevenson D.W."/>
            <person name="Thummler F."/>
            <person name="Tillich M."/>
            <person name="Villarreal Aguilar J.C."/>
            <person name="Widiez T."/>
            <person name="Wong G.K."/>
            <person name="Wymore A."/>
            <person name="Zhang Y."/>
            <person name="Zimmer A.D."/>
            <person name="Quatrano R.S."/>
            <person name="Mayer K.F.X."/>
            <person name="Goodstein D."/>
            <person name="Casacuberta J.M."/>
            <person name="Vandepoele K."/>
            <person name="Reski R."/>
            <person name="Cuming A.C."/>
            <person name="Tuskan G.A."/>
            <person name="Maumus F."/>
            <person name="Salse J."/>
            <person name="Schmutz J."/>
            <person name="Rensing S.A."/>
        </authorList>
    </citation>
    <scope>NUCLEOTIDE SEQUENCE [LARGE SCALE GENOMIC DNA]</scope>
    <source>
        <strain evidence="8 9">cv. Gransden 2004</strain>
    </source>
</reference>
<accession>A9SWT9</accession>
<dbReference type="HOGENOM" id="CLU_477691_0_0_1"/>
<dbReference type="InterPro" id="IPR011598">
    <property type="entry name" value="bHLH_dom"/>
</dbReference>
<reference evidence="7 9" key="1">
    <citation type="journal article" date="2008" name="Science">
        <title>The Physcomitrella genome reveals evolutionary insights into the conquest of land by plants.</title>
        <authorList>
            <person name="Rensing S."/>
            <person name="Lang D."/>
            <person name="Zimmer A."/>
            <person name="Terry A."/>
            <person name="Salamov A."/>
            <person name="Shapiro H."/>
            <person name="Nishiyama T."/>
            <person name="Perroud P.-F."/>
            <person name="Lindquist E."/>
            <person name="Kamisugi Y."/>
            <person name="Tanahashi T."/>
            <person name="Sakakibara K."/>
            <person name="Fujita T."/>
            <person name="Oishi K."/>
            <person name="Shin-I T."/>
            <person name="Kuroki Y."/>
            <person name="Toyoda A."/>
            <person name="Suzuki Y."/>
            <person name="Hashimoto A."/>
            <person name="Yamaguchi K."/>
            <person name="Sugano A."/>
            <person name="Kohara Y."/>
            <person name="Fujiyama A."/>
            <person name="Anterola A."/>
            <person name="Aoki S."/>
            <person name="Ashton N."/>
            <person name="Barbazuk W.B."/>
            <person name="Barker E."/>
            <person name="Bennetzen J."/>
            <person name="Bezanilla M."/>
            <person name="Blankenship R."/>
            <person name="Cho S.H."/>
            <person name="Dutcher S."/>
            <person name="Estelle M."/>
            <person name="Fawcett J.A."/>
            <person name="Gundlach H."/>
            <person name="Hanada K."/>
            <person name="Heyl A."/>
            <person name="Hicks K.A."/>
            <person name="Hugh J."/>
            <person name="Lohr M."/>
            <person name="Mayer K."/>
            <person name="Melkozernov A."/>
            <person name="Murata T."/>
            <person name="Nelson D."/>
            <person name="Pils B."/>
            <person name="Prigge M."/>
            <person name="Reiss B."/>
            <person name="Renner T."/>
            <person name="Rombauts S."/>
            <person name="Rushton P."/>
            <person name="Sanderfoot A."/>
            <person name="Schween G."/>
            <person name="Shiu S.-H."/>
            <person name="Stueber K."/>
            <person name="Theodoulou F.L."/>
            <person name="Tu H."/>
            <person name="Van de Peer Y."/>
            <person name="Verrier P.J."/>
            <person name="Waters E."/>
            <person name="Wood A."/>
            <person name="Yang L."/>
            <person name="Cove D."/>
            <person name="Cuming A."/>
            <person name="Hasebe M."/>
            <person name="Lucas S."/>
            <person name="Mishler D.B."/>
            <person name="Reski R."/>
            <person name="Grigoriev I."/>
            <person name="Quatrano R.S."/>
            <person name="Boore J.L."/>
        </authorList>
    </citation>
    <scope>NUCLEOTIDE SEQUENCE [LARGE SCALE GENOMIC DNA]</scope>
    <source>
        <strain evidence="8 9">cv. Gransden 2004</strain>
    </source>
</reference>
<dbReference type="PaxDb" id="3218-PP1S130_10V6.1"/>
<organism evidence="7">
    <name type="scientific">Physcomitrium patens</name>
    <name type="common">Spreading-leaved earth moss</name>
    <name type="synonym">Physcomitrella patens</name>
    <dbReference type="NCBI Taxonomy" id="3218"/>
    <lineage>
        <taxon>Eukaryota</taxon>
        <taxon>Viridiplantae</taxon>
        <taxon>Streptophyta</taxon>
        <taxon>Embryophyta</taxon>
        <taxon>Bryophyta</taxon>
        <taxon>Bryophytina</taxon>
        <taxon>Bryopsida</taxon>
        <taxon>Funariidae</taxon>
        <taxon>Funariales</taxon>
        <taxon>Funariaceae</taxon>
        <taxon>Physcomitrium</taxon>
    </lineage>
</organism>
<dbReference type="PANTHER" id="PTHR31945:SF129">
    <property type="entry name" value="TRANSCRIPTION FACTOR SCREAM2"/>
    <property type="match status" value="1"/>
</dbReference>
<dbReference type="GO" id="GO:0003700">
    <property type="term" value="F:DNA-binding transcription factor activity"/>
    <property type="evidence" value="ECO:0000318"/>
    <property type="project" value="GO_Central"/>
</dbReference>
<dbReference type="Gramene" id="Pp3c7_1850V3.1">
    <property type="protein sequence ID" value="Pp3c7_1850V3.1"/>
    <property type="gene ID" value="Pp3c7_1850"/>
</dbReference>
<name>A9SWT9_PHYPA</name>
<evidence type="ECO:0000259" key="6">
    <source>
        <dbReference type="PROSITE" id="PS50888"/>
    </source>
</evidence>
<dbReference type="PROSITE" id="PS50888">
    <property type="entry name" value="BHLH"/>
    <property type="match status" value="1"/>
</dbReference>
<evidence type="ECO:0000313" key="9">
    <source>
        <dbReference type="Proteomes" id="UP000006727"/>
    </source>
</evidence>
<dbReference type="EMBL" id="ABEU02000007">
    <property type="protein sequence ID" value="PNR50586.1"/>
    <property type="molecule type" value="Genomic_DNA"/>
</dbReference>
<dbReference type="InterPro" id="IPR051358">
    <property type="entry name" value="TF_AMS/ICE1/BHLH6-like"/>
</dbReference>